<dbReference type="AlphaFoldDB" id="A0A0G0URB2"/>
<dbReference type="InterPro" id="IPR036890">
    <property type="entry name" value="HATPase_C_sf"/>
</dbReference>
<accession>A0A0G0URB2</accession>
<dbReference type="EMBL" id="LCAN01000042">
    <property type="protein sequence ID" value="KKR91283.1"/>
    <property type="molecule type" value="Genomic_DNA"/>
</dbReference>
<dbReference type="Gene3D" id="3.30.565.10">
    <property type="entry name" value="Histidine kinase-like ATPase, C-terminal domain"/>
    <property type="match status" value="1"/>
</dbReference>
<organism evidence="1 2">
    <name type="scientific">Candidatus Roizmanbacteria bacterium GW2011_GWA1_41_13</name>
    <dbReference type="NCBI Taxonomy" id="1618474"/>
    <lineage>
        <taxon>Bacteria</taxon>
        <taxon>Candidatus Roizmaniibacteriota</taxon>
    </lineage>
</organism>
<comment type="caution">
    <text evidence="1">The sequence shown here is derived from an EMBL/GenBank/DDBJ whole genome shotgun (WGS) entry which is preliminary data.</text>
</comment>
<name>A0A0G0URB2_9BACT</name>
<dbReference type="Proteomes" id="UP000034961">
    <property type="component" value="Unassembled WGS sequence"/>
</dbReference>
<evidence type="ECO:0008006" key="3">
    <source>
        <dbReference type="Google" id="ProtNLM"/>
    </source>
</evidence>
<dbReference type="Pfam" id="PF13589">
    <property type="entry name" value="HATPase_c_3"/>
    <property type="match status" value="1"/>
</dbReference>
<reference evidence="1 2" key="1">
    <citation type="journal article" date="2015" name="Nature">
        <title>rRNA introns, odd ribosomes, and small enigmatic genomes across a large radiation of phyla.</title>
        <authorList>
            <person name="Brown C.T."/>
            <person name="Hug L.A."/>
            <person name="Thomas B.C."/>
            <person name="Sharon I."/>
            <person name="Castelle C.J."/>
            <person name="Singh A."/>
            <person name="Wilkins M.J."/>
            <person name="Williams K.H."/>
            <person name="Banfield J.F."/>
        </authorList>
    </citation>
    <scope>NUCLEOTIDE SEQUENCE [LARGE SCALE GENOMIC DNA]</scope>
</reference>
<evidence type="ECO:0000313" key="2">
    <source>
        <dbReference type="Proteomes" id="UP000034961"/>
    </source>
</evidence>
<gene>
    <name evidence="1" type="ORF">UU41_C0042G0002</name>
</gene>
<sequence>MKTLRTDPGAKRLMESLRNMGYDCSTAIADLVDNSITAEASEIYIDIIARQDARADMIPKQESHPAAIVIADNGKGMSRDELHEAMRFGTIQNYSIGDLGKYGLGLKTASLSQCRILTVSSKAKASSGVRPRRHIMRWDIDHVYETNDWDLLVPEEEELESWEKEALNHQVTNENGTVVLWSGLDGPLSLLSSPNIREREKALARVMEEVTNHLRMVFHRFMQGVPGRRKLTIYVCGVPIVPWDPFCRNEKTSELDLLRIPVVSAEPDGSQMEGTVIVSPYVLPREDEFSSRAAWTDASGPKNWNQQQGLYFYRNNRLLQAGGWSRLRTIDEHTKLLRVAVDFPSELDRTFAINITKMRANVPVEIRERIESSVSGWAKTARARYDTPPSVVENPRQSPRIETPVMASVSGSNGSPVPAMESEKYPAFTLAPELSEILSDNGVKWELRKFCGALLKVLEAIHDRRINPEQIPVNILKKIYQNDL</sequence>
<proteinExistence type="predicted"/>
<dbReference type="PATRIC" id="fig|1618474.3.peg.1022"/>
<evidence type="ECO:0000313" key="1">
    <source>
        <dbReference type="EMBL" id="KKR91283.1"/>
    </source>
</evidence>
<dbReference type="SUPFAM" id="SSF55874">
    <property type="entry name" value="ATPase domain of HSP90 chaperone/DNA topoisomerase II/histidine kinase"/>
    <property type="match status" value="1"/>
</dbReference>
<protein>
    <recommendedName>
        <fullName evidence="3">ATP-binding protein</fullName>
    </recommendedName>
</protein>